<dbReference type="AlphaFoldDB" id="A0A9E5JZH8"/>
<keyword evidence="2" id="KW-1185">Reference proteome</keyword>
<dbReference type="InterPro" id="IPR029033">
    <property type="entry name" value="His_PPase_superfam"/>
</dbReference>
<dbReference type="RefSeq" id="WP_167184394.1">
    <property type="nucleotide sequence ID" value="NZ_JAAONZ010000004.1"/>
</dbReference>
<comment type="caution">
    <text evidence="1">The sequence shown here is derived from an EMBL/GenBank/DDBJ whole genome shotgun (WGS) entry which is preliminary data.</text>
</comment>
<dbReference type="GO" id="GO:0005737">
    <property type="term" value="C:cytoplasm"/>
    <property type="evidence" value="ECO:0007669"/>
    <property type="project" value="TreeGrafter"/>
</dbReference>
<dbReference type="Gene3D" id="3.40.50.1240">
    <property type="entry name" value="Phosphoglycerate mutase-like"/>
    <property type="match status" value="1"/>
</dbReference>
<accession>A0A9E5JZH8</accession>
<dbReference type="PANTHER" id="PTHR48100">
    <property type="entry name" value="BROAD-SPECIFICITY PHOSPHATASE YOR283W-RELATED"/>
    <property type="match status" value="1"/>
</dbReference>
<dbReference type="InterPro" id="IPR050275">
    <property type="entry name" value="PGM_Phosphatase"/>
</dbReference>
<dbReference type="CDD" id="cd07067">
    <property type="entry name" value="HP_PGM_like"/>
    <property type="match status" value="1"/>
</dbReference>
<proteinExistence type="predicted"/>
<dbReference type="EMBL" id="JAAONZ010000004">
    <property type="protein sequence ID" value="NHO65462.1"/>
    <property type="molecule type" value="Genomic_DNA"/>
</dbReference>
<dbReference type="Pfam" id="PF00300">
    <property type="entry name" value="His_Phos_1"/>
    <property type="match status" value="1"/>
</dbReference>
<dbReference type="InterPro" id="IPR013078">
    <property type="entry name" value="His_Pase_superF_clade-1"/>
</dbReference>
<dbReference type="PANTHER" id="PTHR48100:SF1">
    <property type="entry name" value="HISTIDINE PHOSPHATASE FAMILY PROTEIN-RELATED"/>
    <property type="match status" value="1"/>
</dbReference>
<organism evidence="1 2">
    <name type="scientific">Pseudomaricurvus hydrocarbonicus</name>
    <dbReference type="NCBI Taxonomy" id="1470433"/>
    <lineage>
        <taxon>Bacteria</taxon>
        <taxon>Pseudomonadati</taxon>
        <taxon>Pseudomonadota</taxon>
        <taxon>Gammaproteobacteria</taxon>
        <taxon>Cellvibrionales</taxon>
        <taxon>Cellvibrionaceae</taxon>
        <taxon>Pseudomaricurvus</taxon>
    </lineage>
</organism>
<dbReference type="SUPFAM" id="SSF53254">
    <property type="entry name" value="Phosphoglycerate mutase-like"/>
    <property type="match status" value="1"/>
</dbReference>
<dbReference type="SMART" id="SM00855">
    <property type="entry name" value="PGAM"/>
    <property type="match status" value="1"/>
</dbReference>
<evidence type="ECO:0000313" key="1">
    <source>
        <dbReference type="EMBL" id="NHO65462.1"/>
    </source>
</evidence>
<dbReference type="Proteomes" id="UP000787472">
    <property type="component" value="Unassembled WGS sequence"/>
</dbReference>
<sequence>MAELYLVRHGQASFRSDNYDKLSPLGHQQAQWLGEYFRQRNLQVDSILTGTLVRHRETAEGIAQGLQLSSPDFKVFEGLNEFDFHSLINAYIKQHPAEALDRNAPAADFYKLLKKGMQKWSSGELSEGVDETWQHFEERVRSVIETLQAEFHGQKIVAVSSGGAIAMVLRQILQAPSQTVIELNLQIKNTAIAHCYFNPKALRMTSFNHVPHLDTPEREQHITYS</sequence>
<evidence type="ECO:0000313" key="2">
    <source>
        <dbReference type="Proteomes" id="UP000787472"/>
    </source>
</evidence>
<dbReference type="GO" id="GO:0016791">
    <property type="term" value="F:phosphatase activity"/>
    <property type="evidence" value="ECO:0007669"/>
    <property type="project" value="TreeGrafter"/>
</dbReference>
<reference evidence="1" key="1">
    <citation type="submission" date="2020-03" db="EMBL/GenBank/DDBJ databases">
        <authorList>
            <person name="Guo F."/>
        </authorList>
    </citation>
    <scope>NUCLEOTIDE SEQUENCE</scope>
    <source>
        <strain evidence="1">JCM 30134</strain>
    </source>
</reference>
<gene>
    <name evidence="1" type="ORF">G8770_07910</name>
</gene>
<name>A0A9E5JZH8_9GAMM</name>
<protein>
    <submittedName>
        <fullName evidence="1">Histidine phosphatase family protein</fullName>
    </submittedName>
</protein>